<dbReference type="OrthoDB" id="2101615at2759"/>
<dbReference type="SUPFAM" id="SSF81321">
    <property type="entry name" value="Family A G protein-coupled receptor-like"/>
    <property type="match status" value="1"/>
</dbReference>
<feature type="transmembrane region" description="Helical" evidence="8">
    <location>
        <begin position="162"/>
        <end position="191"/>
    </location>
</feature>
<dbReference type="InParanoid" id="A0A2I4CW12"/>
<keyword evidence="7" id="KW-0807">Transducer</keyword>
<feature type="transmembrane region" description="Helical" evidence="8">
    <location>
        <begin position="212"/>
        <end position="231"/>
    </location>
</feature>
<keyword evidence="3 8" id="KW-1133">Transmembrane helix</keyword>
<evidence type="ECO:0000256" key="4">
    <source>
        <dbReference type="ARBA" id="ARBA00023040"/>
    </source>
</evidence>
<dbReference type="PRINTS" id="PR00237">
    <property type="entry name" value="GPCRRHODOPSN"/>
</dbReference>
<evidence type="ECO:0000313" key="10">
    <source>
        <dbReference type="Proteomes" id="UP000192220"/>
    </source>
</evidence>
<evidence type="ECO:0000256" key="5">
    <source>
        <dbReference type="ARBA" id="ARBA00023136"/>
    </source>
</evidence>
<dbReference type="Gene3D" id="1.20.1070.10">
    <property type="entry name" value="Rhodopsin 7-helix transmembrane proteins"/>
    <property type="match status" value="1"/>
</dbReference>
<dbReference type="AlphaFoldDB" id="A0A2I4CW12"/>
<dbReference type="Pfam" id="PF00001">
    <property type="entry name" value="7tm_1"/>
    <property type="match status" value="1"/>
</dbReference>
<name>A0A2I4CW12_AUSLI</name>
<evidence type="ECO:0000259" key="9">
    <source>
        <dbReference type="PROSITE" id="PS50262"/>
    </source>
</evidence>
<dbReference type="KEGG" id="alim:106532608"/>
<feature type="transmembrane region" description="Helical" evidence="8">
    <location>
        <begin position="114"/>
        <end position="134"/>
    </location>
</feature>
<feature type="domain" description="G-protein coupled receptors family 1 profile" evidence="9">
    <location>
        <begin position="62"/>
        <end position="269"/>
    </location>
</feature>
<gene>
    <name evidence="11" type="primary">LOC106532608</name>
</gene>
<dbReference type="Proteomes" id="UP000192220">
    <property type="component" value="Unplaced"/>
</dbReference>
<evidence type="ECO:0000256" key="8">
    <source>
        <dbReference type="SAM" id="Phobius"/>
    </source>
</evidence>
<dbReference type="GO" id="GO:0016020">
    <property type="term" value="C:membrane"/>
    <property type="evidence" value="ECO:0007669"/>
    <property type="project" value="UniProtKB-SubCell"/>
</dbReference>
<evidence type="ECO:0000256" key="2">
    <source>
        <dbReference type="ARBA" id="ARBA00022692"/>
    </source>
</evidence>
<keyword evidence="6" id="KW-0675">Receptor</keyword>
<organism evidence="10 11">
    <name type="scientific">Austrofundulus limnaeus</name>
    <name type="common">Annual killifish</name>
    <dbReference type="NCBI Taxonomy" id="52670"/>
    <lineage>
        <taxon>Eukaryota</taxon>
        <taxon>Metazoa</taxon>
        <taxon>Chordata</taxon>
        <taxon>Craniata</taxon>
        <taxon>Vertebrata</taxon>
        <taxon>Euteleostomi</taxon>
        <taxon>Actinopterygii</taxon>
        <taxon>Neopterygii</taxon>
        <taxon>Teleostei</taxon>
        <taxon>Neoteleostei</taxon>
        <taxon>Acanthomorphata</taxon>
        <taxon>Ovalentaria</taxon>
        <taxon>Atherinomorphae</taxon>
        <taxon>Cyprinodontiformes</taxon>
        <taxon>Rivulidae</taxon>
        <taxon>Austrofundulus</taxon>
    </lineage>
</organism>
<dbReference type="PANTHER" id="PTHR24240">
    <property type="entry name" value="OPSIN"/>
    <property type="match status" value="1"/>
</dbReference>
<evidence type="ECO:0000313" key="11">
    <source>
        <dbReference type="RefSeq" id="XP_013884172.1"/>
    </source>
</evidence>
<dbReference type="GeneID" id="106532608"/>
<dbReference type="InterPro" id="IPR050125">
    <property type="entry name" value="GPCR_opsins"/>
</dbReference>
<reference evidence="11" key="1">
    <citation type="submission" date="2025-08" db="UniProtKB">
        <authorList>
            <consortium name="RefSeq"/>
        </authorList>
    </citation>
    <scope>IDENTIFICATION</scope>
    <source>
        <strain evidence="11">Quisiro</strain>
        <tissue evidence="11">Liver</tissue>
    </source>
</reference>
<evidence type="ECO:0000256" key="3">
    <source>
        <dbReference type="ARBA" id="ARBA00022989"/>
    </source>
</evidence>
<protein>
    <submittedName>
        <fullName evidence="11">Green-sensitive opsin-3-like</fullName>
    </submittedName>
</protein>
<keyword evidence="10" id="KW-1185">Reference proteome</keyword>
<comment type="subcellular location">
    <subcellularLocation>
        <location evidence="1">Membrane</location>
        <topology evidence="1">Multi-pass membrane protein</topology>
    </subcellularLocation>
</comment>
<accession>A0A2I4CW12</accession>
<dbReference type="InterPro" id="IPR017452">
    <property type="entry name" value="GPCR_Rhodpsn_7TM"/>
</dbReference>
<keyword evidence="5 8" id="KW-0472">Membrane</keyword>
<dbReference type="FunFam" id="1.20.1070.10:FF:000219">
    <property type="entry name" value="Opsin 5-like 2"/>
    <property type="match status" value="1"/>
</dbReference>
<evidence type="ECO:0000256" key="1">
    <source>
        <dbReference type="ARBA" id="ARBA00004141"/>
    </source>
</evidence>
<keyword evidence="2 8" id="KW-0812">Transmembrane</keyword>
<proteinExistence type="predicted"/>
<dbReference type="RefSeq" id="XP_013884172.1">
    <property type="nucleotide sequence ID" value="XM_014028718.1"/>
</dbReference>
<evidence type="ECO:0000256" key="6">
    <source>
        <dbReference type="ARBA" id="ARBA00023170"/>
    </source>
</evidence>
<sequence length="418" mass="46843">MKVNEQSEECHWRNGIFAAEMCSSYSLVIFLSPSPLLICPSSLSFRRSLLNPSPPPALPRRWLYGETACSIYAFCGMLFGLCSLTTLTLLSMVCFMKVCYPLYGNQFKSLHGQLLIACAWVYALLFACSPLVHWGKYGPEPYGTACCIDWRQSNRHTSTRSYAAALFVFCYILPCCLIVASHTGILVTVQTSRKTMAQHASKQTQKNNIQRIIVKLSVGVCIGFFAAWSPYAVISMWAAFGQVENIPPLAFAVPAVFAKSSTIYNPIINVTLRPNIRRMMCRDLGVLFERCLKRCLALKGQAKCCSKPEIKVRLRTIHRQSSQFPSSISAAQPPVVTIKDYSCQRWEDGLEHFGLYPQMCATANPAVNRDSSKDEDAPLSQAHAHVSEREMAIINTLETNTFNFHLKMAQRSKKQAWS</sequence>
<feature type="transmembrane region" description="Helical" evidence="8">
    <location>
        <begin position="71"/>
        <end position="93"/>
    </location>
</feature>
<evidence type="ECO:0000256" key="7">
    <source>
        <dbReference type="ARBA" id="ARBA00023224"/>
    </source>
</evidence>
<dbReference type="PROSITE" id="PS50262">
    <property type="entry name" value="G_PROTEIN_RECEP_F1_2"/>
    <property type="match status" value="1"/>
</dbReference>
<dbReference type="InterPro" id="IPR000276">
    <property type="entry name" value="GPCR_Rhodpsn"/>
</dbReference>
<feature type="transmembrane region" description="Helical" evidence="8">
    <location>
        <begin position="251"/>
        <end position="272"/>
    </location>
</feature>
<keyword evidence="4" id="KW-0297">G-protein coupled receptor</keyword>
<dbReference type="GO" id="GO:0004930">
    <property type="term" value="F:G protein-coupled receptor activity"/>
    <property type="evidence" value="ECO:0007669"/>
    <property type="project" value="UniProtKB-KW"/>
</dbReference>